<feature type="transmembrane region" description="Helical" evidence="1">
    <location>
        <begin position="99"/>
        <end position="126"/>
    </location>
</feature>
<evidence type="ECO:0000313" key="3">
    <source>
        <dbReference type="EMBL" id="KAG9390637.1"/>
    </source>
</evidence>
<dbReference type="EMBL" id="JAHDYR010000064">
    <property type="protein sequence ID" value="KAG9390637.1"/>
    <property type="molecule type" value="Genomic_DNA"/>
</dbReference>
<protein>
    <submittedName>
        <fullName evidence="3">Uncharacterized protein</fullName>
    </submittedName>
</protein>
<evidence type="ECO:0000256" key="1">
    <source>
        <dbReference type="SAM" id="Phobius"/>
    </source>
</evidence>
<evidence type="ECO:0000313" key="4">
    <source>
        <dbReference type="Proteomes" id="UP000717585"/>
    </source>
</evidence>
<dbReference type="AlphaFoldDB" id="A0A8J6E1H4"/>
<sequence>MVSRSSFVILLVLLVCISSCSPNGHKYQIPGSHSGQRASANEFTPIEAENSIDTSSLVAEDVDTTHLLIYVFFVAIAGAFIGAAILLLLAWLCQQCIHITLCCCCLPITCCCCGLSCCLSILRIALFGLDD</sequence>
<keyword evidence="2" id="KW-0732">Signal</keyword>
<comment type="caution">
    <text evidence="3">The sequence shown here is derived from an EMBL/GenBank/DDBJ whole genome shotgun (WGS) entry which is preliminary data.</text>
</comment>
<name>A0A8J6E1H4_9EUKA</name>
<dbReference type="Proteomes" id="UP000717585">
    <property type="component" value="Unassembled WGS sequence"/>
</dbReference>
<proteinExistence type="predicted"/>
<organism evidence="3 4">
    <name type="scientific">Carpediemonas membranifera</name>
    <dbReference type="NCBI Taxonomy" id="201153"/>
    <lineage>
        <taxon>Eukaryota</taxon>
        <taxon>Metamonada</taxon>
        <taxon>Carpediemonas-like organisms</taxon>
        <taxon>Carpediemonas</taxon>
    </lineage>
</organism>
<reference evidence="3" key="1">
    <citation type="submission" date="2021-05" db="EMBL/GenBank/DDBJ databases">
        <title>A free-living protist that lacks canonical eukaryotic 1 DNA replication and segregation systems.</title>
        <authorList>
            <person name="Salas-Leiva D.E."/>
            <person name="Tromer E.C."/>
            <person name="Curtis B.A."/>
            <person name="Jerlstrom-Hultqvist J."/>
            <person name="Kolisko M."/>
            <person name="Yi Z."/>
            <person name="Salas-Leiva J.S."/>
            <person name="Gallot-Lavallee L."/>
            <person name="Kops G.J.P.L."/>
            <person name="Archibald J.M."/>
            <person name="Simpson A.G.B."/>
            <person name="Roger A.J."/>
        </authorList>
    </citation>
    <scope>NUCLEOTIDE SEQUENCE</scope>
    <source>
        <strain evidence="3">BICM</strain>
    </source>
</reference>
<evidence type="ECO:0000256" key="2">
    <source>
        <dbReference type="SAM" id="SignalP"/>
    </source>
</evidence>
<keyword evidence="1" id="KW-1133">Transmembrane helix</keyword>
<accession>A0A8J6E1H4</accession>
<feature type="transmembrane region" description="Helical" evidence="1">
    <location>
        <begin position="67"/>
        <end position="92"/>
    </location>
</feature>
<feature type="signal peptide" evidence="2">
    <location>
        <begin position="1"/>
        <end position="22"/>
    </location>
</feature>
<keyword evidence="1" id="KW-0472">Membrane</keyword>
<keyword evidence="1" id="KW-0812">Transmembrane</keyword>
<gene>
    <name evidence="3" type="ORF">J8273_8002</name>
</gene>
<keyword evidence="4" id="KW-1185">Reference proteome</keyword>
<feature type="chain" id="PRO_5035168777" evidence="2">
    <location>
        <begin position="23"/>
        <end position="131"/>
    </location>
</feature>